<evidence type="ECO:0000313" key="1">
    <source>
        <dbReference type="Proteomes" id="UP000095282"/>
    </source>
</evidence>
<proteinExistence type="predicted"/>
<name>A0A1I7UXJ4_9PELO</name>
<accession>A0A1I7UXJ4</accession>
<evidence type="ECO:0000313" key="2">
    <source>
        <dbReference type="WBParaSite" id="Csp11.Scaffold630.g20333.t1"/>
    </source>
</evidence>
<dbReference type="AlphaFoldDB" id="A0A1I7UXJ4"/>
<keyword evidence="1" id="KW-1185">Reference proteome</keyword>
<protein>
    <submittedName>
        <fullName evidence="2">Uncharacterized protein</fullName>
    </submittedName>
</protein>
<organism evidence="1 2">
    <name type="scientific">Caenorhabditis tropicalis</name>
    <dbReference type="NCBI Taxonomy" id="1561998"/>
    <lineage>
        <taxon>Eukaryota</taxon>
        <taxon>Metazoa</taxon>
        <taxon>Ecdysozoa</taxon>
        <taxon>Nematoda</taxon>
        <taxon>Chromadorea</taxon>
        <taxon>Rhabditida</taxon>
        <taxon>Rhabditina</taxon>
        <taxon>Rhabditomorpha</taxon>
        <taxon>Rhabditoidea</taxon>
        <taxon>Rhabditidae</taxon>
        <taxon>Peloderinae</taxon>
        <taxon>Caenorhabditis</taxon>
    </lineage>
</organism>
<reference evidence="2" key="1">
    <citation type="submission" date="2016-11" db="UniProtKB">
        <authorList>
            <consortium name="WormBaseParasite"/>
        </authorList>
    </citation>
    <scope>IDENTIFICATION</scope>
</reference>
<sequence length="146" mass="16835">MEMSLFSAPLAEMDIWRRARELTVEGFVISGIPPNFFGFETMQICFDVLTAAHVFGFATAWINSRGFKLLQLTYRTFNESHRLPEQLGPNFFEGPVTENEIRSWFIPIPGTENTLFVSLNPGNSIVMRKMLTRNVQVQILFNQEHF</sequence>
<dbReference type="WBParaSite" id="Csp11.Scaffold630.g20333.t1">
    <property type="protein sequence ID" value="Csp11.Scaffold630.g20333.t1"/>
    <property type="gene ID" value="Csp11.Scaffold630.g20333"/>
</dbReference>
<dbReference type="Proteomes" id="UP000095282">
    <property type="component" value="Unplaced"/>
</dbReference>